<reference evidence="2 3" key="1">
    <citation type="journal article" date="2012" name="J. Bacteriol.">
        <title>Whole-genome sequences of Bacillus subtilis and close relatives.</title>
        <authorList>
            <person name="Earl A.M."/>
            <person name="Eppinger M."/>
            <person name="Fricke W.F."/>
            <person name="Rosovitz M.J."/>
            <person name="Rasko D.A."/>
            <person name="Daugherty S."/>
            <person name="Losick R."/>
            <person name="Kolter R."/>
            <person name="Ravel J."/>
        </authorList>
    </citation>
    <scope>NUCLEOTIDE SEQUENCE [LARGE SCALE GENOMIC DNA]</scope>
    <source>
        <strain evidence="3">DSM 15029 / JCM 12233 / NBRC 101239 / NRRL B-23049 / TU-B-10</strain>
    </source>
</reference>
<protein>
    <submittedName>
        <fullName evidence="2">Uncharacterized protein</fullName>
    </submittedName>
</protein>
<keyword evidence="1" id="KW-0812">Transmembrane</keyword>
<dbReference type="Proteomes" id="UP000002651">
    <property type="component" value="Chromosome"/>
</dbReference>
<evidence type="ECO:0000313" key="2">
    <source>
        <dbReference type="EMBL" id="AEP88610.1"/>
    </source>
</evidence>
<dbReference type="HOGENOM" id="CLU_3132330_0_0_9"/>
<gene>
    <name evidence="2" type="ordered locus">GYO_4040</name>
</gene>
<dbReference type="AlphaFoldDB" id="G4P1T1"/>
<evidence type="ECO:0000313" key="3">
    <source>
        <dbReference type="Proteomes" id="UP000002651"/>
    </source>
</evidence>
<keyword evidence="1" id="KW-0472">Membrane</keyword>
<dbReference type="KEGG" id="bst:GYO_4040"/>
<dbReference type="EMBL" id="CP002905">
    <property type="protein sequence ID" value="AEP88610.1"/>
    <property type="molecule type" value="Genomic_DNA"/>
</dbReference>
<accession>G4P1T1</accession>
<organism evidence="2 3">
    <name type="scientific">Bacillus spizizenii (strain DSM 15029 / JCM 12233 / NBRC 101239 / NRRL B-23049 / TU-B-10)</name>
    <name type="common">Bacillus subtilis subsp. spizizenii</name>
    <dbReference type="NCBI Taxonomy" id="1052585"/>
    <lineage>
        <taxon>Bacteria</taxon>
        <taxon>Bacillati</taxon>
        <taxon>Bacillota</taxon>
        <taxon>Bacilli</taxon>
        <taxon>Bacillales</taxon>
        <taxon>Bacillaceae</taxon>
        <taxon>Bacillus</taxon>
    </lineage>
</organism>
<sequence>MYGFGIKISYNDSFLMPIFIYFGFCKYFLHLDVYKKSLSDSADKLFISY</sequence>
<keyword evidence="3" id="KW-1185">Reference proteome</keyword>
<keyword evidence="1" id="KW-1133">Transmembrane helix</keyword>
<name>G4P1T1_BACS4</name>
<feature type="transmembrane region" description="Helical" evidence="1">
    <location>
        <begin position="14"/>
        <end position="34"/>
    </location>
</feature>
<proteinExistence type="predicted"/>
<evidence type="ECO:0000256" key="1">
    <source>
        <dbReference type="SAM" id="Phobius"/>
    </source>
</evidence>